<accession>A0A2Z4IG70</accession>
<dbReference type="KEGG" id="est:DN752_07410"/>
<dbReference type="Gene3D" id="4.10.1080.10">
    <property type="entry name" value="TSP type-3 repeat"/>
    <property type="match status" value="1"/>
</dbReference>
<sequence>MYKVIYKVFFTLILMVLTSVSGMPRPDVNILNGKKGNTIGLVGRGSLNMFDGLSDRNREYSRELVSGELDGTLPSATLACDRCPSPGVIGGQGLCDDFDGDGVLNACDLDDDNDGILDKVECPAAFTNLVDGGGFVVDPATPNWYYSNSSSNYETSTGGYPFYYWSTQKNSTLTTGLFNELEGDNANSGTLNALMELNGLTDALVTRLNEELVPGVTYRFSYDAGLRGYGAVEDQDCTLQLYNADTDEVEAVLSSVPLQNLPSYGATPNYITISGSFTVPTEGNYYLLFMNAGHGGTENDYIIDRVAFARGSGLFPCDDDNDGIPNHLDLDSDGDGCPDAAEGGSDFSLSALEASSIDGGNEGDNYVGFAGPVTENLTTTEVDANGVPTVATSSGQTLGTSQNIGQVSEACNNCDALSGTITDSDGNPIEGIEVKIYADFDDNGEISDGDRVINSVPSNSLGAYSYDKSYYFTIQDDFSGNVFSGDDNSSGDYNAWLDADWSQSNSSNSGTPTGSNSDDNLPSQHIFMHNGTRIYRAVDLSKLSTAYLSFDFDTENNLDASDEFFVEISTDDGATYTTIYTYTDGDIDDQPIRSEDININEYAGASNVIVQFRTGTGDTEYVWIDNVTIYTEFPKLILQPRYSGAYKASNPNNILVDTKEAGACSMLDFELLDLCDLNPLDTDGDGLCDAIDIDDDNDGVLDETEGNFCGKLDRNIIIGYQDSGAGDNGLATDMLLNLNNFGKYGTYNRIINGVVLVPFSSSEITEANLLANNIDIFYAGSSATNSTASGYKLSTATNTTLLNWAETHDKGLFVLQNNAVDYGYTLTNNDVPPDSPNGELGENVYTYGYWPVSSISQTGTVKMTISSATRDFDVLMVDSENNPTVIKDTALKLVIFPDATIYNAESNTVDPNTNNATKVIANTWAFVMDTFIGDDCTEIDTDIDGIPNHLDLDSDGDSCPDAFEAGATGVNTPNFKFVSQAGTATDTNSDGLADVVDANLNSIPDYVSKYNPIALDNSTCSDSDGDGIVDSIDLDDDNDGILDADEGFVCVGPDQGDFKIGYINTTTGKIGLMENMLTNPDNFGPAGTYDKIPNVQMIPYEINEVTEETLLDDEIDVFYLGSSTDGDLLNDESNTSEKLPTSLNLIVKQWVEDHNKAVLVLQNNAIDFGYRIENNNDNPNTAYGPVGESVITNGYWDGNSFNQTGTVQLTASSATENYNVVMTDANGKATLLSSSTSNMVLLPDATIMKNNSSSATVSDDIQKVVANIHAYLFDLFLASAQCQGIDTDGDSVPNHLDLDSDGDGCPDINEAGVFGYFKTMGQLVQVIDGEVVNGNGIDDSENTTTTISNAMLDPTNGGDTVGPGNGFHDQLESESVGVYDNAPYMLEGYLDAEVSSCYVRRIYSNPAMRTGRKQ</sequence>
<name>A0A2Z4IG70_9BACT</name>
<evidence type="ECO:0008006" key="4">
    <source>
        <dbReference type="Google" id="ProtNLM"/>
    </source>
</evidence>
<evidence type="ECO:0000313" key="2">
    <source>
        <dbReference type="EMBL" id="AWW29964.1"/>
    </source>
</evidence>
<keyword evidence="3" id="KW-1185">Reference proteome</keyword>
<dbReference type="Proteomes" id="UP000248688">
    <property type="component" value="Chromosome"/>
</dbReference>
<dbReference type="OrthoDB" id="831469at2"/>
<gene>
    <name evidence="2" type="ORF">DN752_07410</name>
</gene>
<evidence type="ECO:0000313" key="3">
    <source>
        <dbReference type="Proteomes" id="UP000248688"/>
    </source>
</evidence>
<dbReference type="EMBL" id="CP030041">
    <property type="protein sequence ID" value="AWW29964.1"/>
    <property type="molecule type" value="Genomic_DNA"/>
</dbReference>
<dbReference type="SUPFAM" id="SSF103647">
    <property type="entry name" value="TSP type-3 repeat"/>
    <property type="match status" value="1"/>
</dbReference>
<protein>
    <recommendedName>
        <fullName evidence="4">MAM domain-containing protein</fullName>
    </recommendedName>
</protein>
<dbReference type="Gene3D" id="2.60.120.260">
    <property type="entry name" value="Galactose-binding domain-like"/>
    <property type="match status" value="1"/>
</dbReference>
<proteinExistence type="predicted"/>
<organism evidence="2 3">
    <name type="scientific">Echinicola strongylocentroti</name>
    <dbReference type="NCBI Taxonomy" id="1795355"/>
    <lineage>
        <taxon>Bacteria</taxon>
        <taxon>Pseudomonadati</taxon>
        <taxon>Bacteroidota</taxon>
        <taxon>Cytophagia</taxon>
        <taxon>Cytophagales</taxon>
        <taxon>Cyclobacteriaceae</taxon>
        <taxon>Echinicola</taxon>
    </lineage>
</organism>
<dbReference type="InterPro" id="IPR028974">
    <property type="entry name" value="TSP_type-3_rpt"/>
</dbReference>
<dbReference type="RefSeq" id="WP_112783361.1">
    <property type="nucleotide sequence ID" value="NZ_CP030041.1"/>
</dbReference>
<feature type="compositionally biased region" description="Low complexity" evidence="1">
    <location>
        <begin position="503"/>
        <end position="517"/>
    </location>
</feature>
<evidence type="ECO:0000256" key="1">
    <source>
        <dbReference type="SAM" id="MobiDB-lite"/>
    </source>
</evidence>
<dbReference type="GO" id="GO:0005509">
    <property type="term" value="F:calcium ion binding"/>
    <property type="evidence" value="ECO:0007669"/>
    <property type="project" value="InterPro"/>
</dbReference>
<reference evidence="2 3" key="1">
    <citation type="submission" date="2018-06" db="EMBL/GenBank/DDBJ databases">
        <title>Echinicola strongylocentroti sp. nov., isolated from a sea urchin Strongylocentrotus intermedius.</title>
        <authorList>
            <person name="Bae S.S."/>
        </authorList>
    </citation>
    <scope>NUCLEOTIDE SEQUENCE [LARGE SCALE GENOMIC DNA]</scope>
    <source>
        <strain evidence="2 3">MEBiC08714</strain>
    </source>
</reference>
<feature type="region of interest" description="Disordered" evidence="1">
    <location>
        <begin position="503"/>
        <end position="523"/>
    </location>
</feature>